<dbReference type="GO" id="GO:0004326">
    <property type="term" value="F:tetrahydrofolylpolyglutamate synthase activity"/>
    <property type="evidence" value="ECO:0007669"/>
    <property type="project" value="InterPro"/>
</dbReference>
<evidence type="ECO:0000256" key="1">
    <source>
        <dbReference type="ARBA" id="ARBA00022598"/>
    </source>
</evidence>
<dbReference type="OrthoDB" id="1738181at2759"/>
<keyword evidence="2" id="KW-0547">Nucleotide-binding</keyword>
<dbReference type="GO" id="GO:0005524">
    <property type="term" value="F:ATP binding"/>
    <property type="evidence" value="ECO:0007669"/>
    <property type="project" value="UniProtKB-KW"/>
</dbReference>
<dbReference type="InterPro" id="IPR001645">
    <property type="entry name" value="Folylpolyglutamate_synth"/>
</dbReference>
<accession>A0A834YZK9</accession>
<keyword evidence="1" id="KW-0436">Ligase</keyword>
<dbReference type="GO" id="GO:0005829">
    <property type="term" value="C:cytosol"/>
    <property type="evidence" value="ECO:0007669"/>
    <property type="project" value="TreeGrafter"/>
</dbReference>
<sequence length="157" mass="17610">MVLQCCKRKPEFSFFKDGKIEELWGNGAIQNGKENFEASNKISKQVLLFNCMEMRDPQILLPQLVNTCATSGIHFSKALFVPSMSNYNKDSEITSGASVSPSEIILRTCSGNSPSREFGRRLSMGKVNASLICSKSLEVWLSISFNRPSYTFYDDDQ</sequence>
<evidence type="ECO:0000256" key="3">
    <source>
        <dbReference type="ARBA" id="ARBA00022840"/>
    </source>
</evidence>
<keyword evidence="3" id="KW-0067">ATP-binding</keyword>
<evidence type="ECO:0000313" key="4">
    <source>
        <dbReference type="EMBL" id="KAF8395756.1"/>
    </source>
</evidence>
<dbReference type="PANTHER" id="PTHR11136:SF5">
    <property type="entry name" value="FOLYLPOLYGLUTAMATE SYNTHASE, MITOCHONDRIAL"/>
    <property type="match status" value="1"/>
</dbReference>
<dbReference type="PANTHER" id="PTHR11136">
    <property type="entry name" value="FOLYLPOLYGLUTAMATE SYNTHASE-RELATED"/>
    <property type="match status" value="1"/>
</dbReference>
<dbReference type="Proteomes" id="UP000655225">
    <property type="component" value="Unassembled WGS sequence"/>
</dbReference>
<dbReference type="EMBL" id="JABCRI010000013">
    <property type="protein sequence ID" value="KAF8395756.1"/>
    <property type="molecule type" value="Genomic_DNA"/>
</dbReference>
<name>A0A834YZK9_TETSI</name>
<organism evidence="4 5">
    <name type="scientific">Tetracentron sinense</name>
    <name type="common">Spur-leaf</name>
    <dbReference type="NCBI Taxonomy" id="13715"/>
    <lineage>
        <taxon>Eukaryota</taxon>
        <taxon>Viridiplantae</taxon>
        <taxon>Streptophyta</taxon>
        <taxon>Embryophyta</taxon>
        <taxon>Tracheophyta</taxon>
        <taxon>Spermatophyta</taxon>
        <taxon>Magnoliopsida</taxon>
        <taxon>Trochodendrales</taxon>
        <taxon>Trochodendraceae</taxon>
        <taxon>Tetracentron</taxon>
    </lineage>
</organism>
<gene>
    <name evidence="4" type="ORF">HHK36_019707</name>
</gene>
<evidence type="ECO:0000256" key="2">
    <source>
        <dbReference type="ARBA" id="ARBA00022741"/>
    </source>
</evidence>
<proteinExistence type="predicted"/>
<dbReference type="AlphaFoldDB" id="A0A834YZK9"/>
<dbReference type="GO" id="GO:0005739">
    <property type="term" value="C:mitochondrion"/>
    <property type="evidence" value="ECO:0007669"/>
    <property type="project" value="TreeGrafter"/>
</dbReference>
<protein>
    <submittedName>
        <fullName evidence="4">Uncharacterized protein</fullName>
    </submittedName>
</protein>
<keyword evidence="5" id="KW-1185">Reference proteome</keyword>
<reference evidence="4 5" key="1">
    <citation type="submission" date="2020-04" db="EMBL/GenBank/DDBJ databases">
        <title>Plant Genome Project.</title>
        <authorList>
            <person name="Zhang R.-G."/>
        </authorList>
    </citation>
    <scope>NUCLEOTIDE SEQUENCE [LARGE SCALE GENOMIC DNA]</scope>
    <source>
        <strain evidence="4">YNK0</strain>
        <tissue evidence="4">Leaf</tissue>
    </source>
</reference>
<comment type="caution">
    <text evidence="4">The sequence shown here is derived from an EMBL/GenBank/DDBJ whole genome shotgun (WGS) entry which is preliminary data.</text>
</comment>
<evidence type="ECO:0000313" key="5">
    <source>
        <dbReference type="Proteomes" id="UP000655225"/>
    </source>
</evidence>